<dbReference type="InterPro" id="IPR036412">
    <property type="entry name" value="HAD-like_sf"/>
</dbReference>
<organism evidence="3 4">
    <name type="scientific">Candidatus Berkelbacteria bacterium Gr01-1014_85</name>
    <dbReference type="NCBI Taxonomy" id="2017150"/>
    <lineage>
        <taxon>Bacteria</taxon>
        <taxon>Candidatus Berkelbacteria</taxon>
    </lineage>
</organism>
<dbReference type="PANTHER" id="PTHR35134:SF2">
    <property type="entry name" value="NUCLEOTIDASE YQFW-RELATED"/>
    <property type="match status" value="1"/>
</dbReference>
<dbReference type="PANTHER" id="PTHR35134">
    <property type="entry name" value="NUCLEOTIDASE YQFW-RELATED"/>
    <property type="match status" value="1"/>
</dbReference>
<dbReference type="GO" id="GO:0008253">
    <property type="term" value="F:5'-nucleotidase activity"/>
    <property type="evidence" value="ECO:0007669"/>
    <property type="project" value="InterPro"/>
</dbReference>
<dbReference type="AlphaFoldDB" id="A0A554J9G8"/>
<evidence type="ECO:0000256" key="1">
    <source>
        <dbReference type="ARBA" id="ARBA00009589"/>
    </source>
</evidence>
<comment type="similarity">
    <text evidence="1">Belongs to the 5'(3')-deoxyribonucleotidase family.</text>
</comment>
<evidence type="ECO:0000313" key="4">
    <source>
        <dbReference type="Proteomes" id="UP000316253"/>
    </source>
</evidence>
<dbReference type="InterPro" id="IPR052419">
    <property type="entry name" value="5_3-deoxyribonucleotidase-like"/>
</dbReference>
<dbReference type="Gene3D" id="3.40.50.1000">
    <property type="entry name" value="HAD superfamily/HAD-like"/>
    <property type="match status" value="1"/>
</dbReference>
<accession>A0A554J9G8</accession>
<name>A0A554J9G8_9BACT</name>
<dbReference type="EMBL" id="VMFD01000073">
    <property type="protein sequence ID" value="TSC64972.1"/>
    <property type="molecule type" value="Genomic_DNA"/>
</dbReference>
<dbReference type="GO" id="GO:0009264">
    <property type="term" value="P:deoxyribonucleotide catabolic process"/>
    <property type="evidence" value="ECO:0007669"/>
    <property type="project" value="InterPro"/>
</dbReference>
<gene>
    <name evidence="3" type="ORF">CEO22_644</name>
</gene>
<dbReference type="Pfam" id="PF06941">
    <property type="entry name" value="NT5C"/>
    <property type="match status" value="1"/>
</dbReference>
<sequence length="204" mass="23273">MAKDMIQYKIAIDADEVLWGCIPHFLEYYNQRYGTDFGLENFRSQDWAAALEADPEHVSQSYLDFHESGLGYQLRPITGSLEALRLIRQHLTNPPIVISARLAKLRAETEWLIDQHFPEIFADIQLGDHFGPNRRSKAEICQEHQIDILIEDDLKHALPASAVVEEVLLFGDYPWTRATDLPANVKPVKNWSAVLTHLNLAAEV</sequence>
<reference evidence="3 4" key="1">
    <citation type="submission" date="2017-08" db="EMBL/GenBank/DDBJ databases">
        <title>Mechanisms for carbon and nitrogen cycling indicate functional differentiation within the Candidate Phyla Radiation.</title>
        <authorList>
            <person name="Danczak R.E."/>
            <person name="Johnston M.D."/>
            <person name="Kenah C."/>
            <person name="Slattery M."/>
            <person name="Wrighton K.C."/>
            <person name="Wilkins M.J."/>
        </authorList>
    </citation>
    <scope>NUCLEOTIDE SEQUENCE [LARGE SCALE GENOMIC DNA]</scope>
    <source>
        <strain evidence="3">Gr01-1014_85</strain>
    </source>
</reference>
<evidence type="ECO:0008006" key="5">
    <source>
        <dbReference type="Google" id="ProtNLM"/>
    </source>
</evidence>
<evidence type="ECO:0000256" key="2">
    <source>
        <dbReference type="PIRSR" id="PIRSR610708-1"/>
    </source>
</evidence>
<feature type="active site" description="Nucleophile" evidence="2">
    <location>
        <position position="13"/>
    </location>
</feature>
<evidence type="ECO:0000313" key="3">
    <source>
        <dbReference type="EMBL" id="TSC64972.1"/>
    </source>
</evidence>
<protein>
    <recommendedName>
        <fullName evidence="5">Nucleotidase</fullName>
    </recommendedName>
</protein>
<proteinExistence type="inferred from homology"/>
<dbReference type="InterPro" id="IPR023214">
    <property type="entry name" value="HAD_sf"/>
</dbReference>
<dbReference type="InterPro" id="IPR010708">
    <property type="entry name" value="5'(3')-deoxyribonucleotidase"/>
</dbReference>
<dbReference type="Proteomes" id="UP000316253">
    <property type="component" value="Unassembled WGS sequence"/>
</dbReference>
<comment type="caution">
    <text evidence="3">The sequence shown here is derived from an EMBL/GenBank/DDBJ whole genome shotgun (WGS) entry which is preliminary data.</text>
</comment>
<feature type="active site" description="Proton donor" evidence="2">
    <location>
        <position position="15"/>
    </location>
</feature>
<dbReference type="SUPFAM" id="SSF56784">
    <property type="entry name" value="HAD-like"/>
    <property type="match status" value="1"/>
</dbReference>